<feature type="active site" description="Nucleophile" evidence="5">
    <location>
        <position position="471"/>
    </location>
</feature>
<dbReference type="PROSITE" id="PS50042">
    <property type="entry name" value="CNMP_BINDING_3"/>
    <property type="match status" value="1"/>
</dbReference>
<evidence type="ECO:0000256" key="4">
    <source>
        <dbReference type="ARBA" id="ARBA00023098"/>
    </source>
</evidence>
<dbReference type="Pfam" id="PF00027">
    <property type="entry name" value="cNMP_binding"/>
    <property type="match status" value="1"/>
</dbReference>
<evidence type="ECO:0000259" key="7">
    <source>
        <dbReference type="PROSITE" id="PS51635"/>
    </source>
</evidence>
<keyword evidence="3 5" id="KW-0442">Lipid degradation</keyword>
<proteinExistence type="inferred from homology"/>
<dbReference type="Pfam" id="PF01734">
    <property type="entry name" value="Patatin"/>
    <property type="match status" value="1"/>
</dbReference>
<dbReference type="Gene3D" id="3.40.1090.10">
    <property type="entry name" value="Cytosolic phospholipase A2 catalytic domain"/>
    <property type="match status" value="2"/>
</dbReference>
<gene>
    <name evidence="8" type="ORF">QO033_12860</name>
</gene>
<evidence type="ECO:0000256" key="3">
    <source>
        <dbReference type="ARBA" id="ARBA00022963"/>
    </source>
</evidence>
<keyword evidence="4 5" id="KW-0443">Lipid metabolism</keyword>
<evidence type="ECO:0000256" key="1">
    <source>
        <dbReference type="ARBA" id="ARBA00006636"/>
    </source>
</evidence>
<dbReference type="InterPro" id="IPR014710">
    <property type="entry name" value="RmlC-like_jellyroll"/>
</dbReference>
<evidence type="ECO:0000256" key="5">
    <source>
        <dbReference type="PROSITE-ProRule" id="PRU01161"/>
    </source>
</evidence>
<dbReference type="InterPro" id="IPR016035">
    <property type="entry name" value="Acyl_Trfase/lysoPLipase"/>
</dbReference>
<comment type="similarity">
    <text evidence="1">Belongs to the NTE family.</text>
</comment>
<accession>A0ABT7F1U8</accession>
<dbReference type="InterPro" id="IPR018490">
    <property type="entry name" value="cNMP-bd_dom_sf"/>
</dbReference>
<comment type="caution">
    <text evidence="8">The sequence shown here is derived from an EMBL/GenBank/DDBJ whole genome shotgun (WGS) entry which is preliminary data.</text>
</comment>
<dbReference type="CDD" id="cd00038">
    <property type="entry name" value="CAP_ED"/>
    <property type="match status" value="1"/>
</dbReference>
<dbReference type="RefSeq" id="WP_284481382.1">
    <property type="nucleotide sequence ID" value="NZ_JASNJD010000008.1"/>
</dbReference>
<evidence type="ECO:0000313" key="9">
    <source>
        <dbReference type="Proteomes" id="UP001243757"/>
    </source>
</evidence>
<dbReference type="PROSITE" id="PS00889">
    <property type="entry name" value="CNMP_BINDING_2"/>
    <property type="match status" value="1"/>
</dbReference>
<dbReference type="SMART" id="SM00100">
    <property type="entry name" value="cNMP"/>
    <property type="match status" value="1"/>
</dbReference>
<dbReference type="SUPFAM" id="SSF52151">
    <property type="entry name" value="FabD/lysophospholipase-like"/>
    <property type="match status" value="1"/>
</dbReference>
<dbReference type="PANTHER" id="PTHR14226">
    <property type="entry name" value="NEUROPATHY TARGET ESTERASE/SWISS CHEESE D.MELANOGASTER"/>
    <property type="match status" value="1"/>
</dbReference>
<feature type="domain" description="Cyclic nucleotide-binding" evidence="6">
    <location>
        <begin position="135"/>
        <end position="238"/>
    </location>
</feature>
<organism evidence="8 9">
    <name type="scientific">Pseudodonghicola flavimaris</name>
    <dbReference type="NCBI Taxonomy" id="3050036"/>
    <lineage>
        <taxon>Bacteria</taxon>
        <taxon>Pseudomonadati</taxon>
        <taxon>Pseudomonadota</taxon>
        <taxon>Alphaproteobacteria</taxon>
        <taxon>Rhodobacterales</taxon>
        <taxon>Paracoccaceae</taxon>
        <taxon>Pseudodonghicola</taxon>
    </lineage>
</organism>
<dbReference type="InterPro" id="IPR050301">
    <property type="entry name" value="NTE"/>
</dbReference>
<protein>
    <submittedName>
        <fullName evidence="8">Cyclic nucleotide-binding and patatin-like phospholipase domain-containing protein</fullName>
        <ecNumber evidence="8">3.1.1.-</ecNumber>
    </submittedName>
</protein>
<comment type="caution">
    <text evidence="5">Lacks conserved residue(s) required for the propagation of feature annotation.</text>
</comment>
<dbReference type="PROSITE" id="PS51635">
    <property type="entry name" value="PNPLA"/>
    <property type="match status" value="1"/>
</dbReference>
<sequence length="703" mass="75258">MTSLTTMTPQDRAQFLAAFALSEERATGVLQTARSLSAEAGEVLPLTRGTIVLLSGRATCGAQHLDGPALIPAPQPPRQNAHWTAGGAIRALCLDPAAFSALIVEAVADGLDLPGFEPAMSERRALRAAVTRGRILAGLSRPLDLALQTAMTLHHVEGGAPVLTAGDAADALYVVVTGRLTVTRRDADGTIHKLAEIRPGGVVGEIGLLVNIARTADVSAIRDGLLARLTREDFERLLIAHPIELTRVFAHAIYDNLEGTRRAPAQVVATTIVLVPGGPTDQSEHSAQALRDGFRTFGRCELIRASDFRYGNQDHHAVLARLSRLEREVDTILLLADDCRSDWTRLAARQADRLVFLAGAEPIADPEAFKSDLLLGDPSTFPDHCIVRLNPAKAQTPAPVLQHGGPPPGEIRTYSVRNGNRADFERVARFIGGRAVGLVLGGGAARGLAHIGVLRAMEELTMPVDIIGGNSMGALIAAQYAFGTPCDDLISATRRLFTKGERPAFPAVSLLSGHGMERGLTELFGDTRIEELWRPFFAVACSISKARVVTLDRGPLWRAVRASNSPAGLLPPVPHDGELLIDGAVLNNVPTDVMRGLVGEGTVIGVAVDKSDELMVAPELTRLTTRGALSAHGMPDHKRTPRITEILRRAGSVGGVAARERVRPLADIWLEPPVYDFSMISYHRATELADIGYRYALKALADE</sequence>
<evidence type="ECO:0000259" key="6">
    <source>
        <dbReference type="PROSITE" id="PS50042"/>
    </source>
</evidence>
<dbReference type="SUPFAM" id="SSF51206">
    <property type="entry name" value="cAMP-binding domain-like"/>
    <property type="match status" value="1"/>
</dbReference>
<keyword evidence="9" id="KW-1185">Reference proteome</keyword>
<feature type="short sequence motif" description="GXSXG" evidence="5">
    <location>
        <begin position="469"/>
        <end position="473"/>
    </location>
</feature>
<keyword evidence="2 5" id="KW-0378">Hydrolase</keyword>
<reference evidence="8 9" key="1">
    <citation type="submission" date="2023-05" db="EMBL/GenBank/DDBJ databases">
        <title>Pseudodonghicola sp. nov.</title>
        <authorList>
            <person name="Huang J."/>
        </authorList>
    </citation>
    <scope>NUCLEOTIDE SEQUENCE [LARGE SCALE GENOMIC DNA]</scope>
    <source>
        <strain evidence="8 9">IC7</strain>
    </source>
</reference>
<dbReference type="InterPro" id="IPR000595">
    <property type="entry name" value="cNMP-bd_dom"/>
</dbReference>
<dbReference type="InterPro" id="IPR018488">
    <property type="entry name" value="cNMP-bd_CS"/>
</dbReference>
<feature type="short sequence motif" description="DGA/G" evidence="5">
    <location>
        <begin position="582"/>
        <end position="584"/>
    </location>
</feature>
<dbReference type="GO" id="GO:0016787">
    <property type="term" value="F:hydrolase activity"/>
    <property type="evidence" value="ECO:0007669"/>
    <property type="project" value="UniProtKB-KW"/>
</dbReference>
<dbReference type="InterPro" id="IPR002641">
    <property type="entry name" value="PNPLA_dom"/>
</dbReference>
<dbReference type="Gene3D" id="2.60.120.10">
    <property type="entry name" value="Jelly Rolls"/>
    <property type="match status" value="1"/>
</dbReference>
<dbReference type="PANTHER" id="PTHR14226:SF29">
    <property type="entry name" value="NEUROPATHY TARGET ESTERASE SWS"/>
    <property type="match status" value="1"/>
</dbReference>
<feature type="active site" description="Proton acceptor" evidence="5">
    <location>
        <position position="582"/>
    </location>
</feature>
<evidence type="ECO:0000256" key="2">
    <source>
        <dbReference type="ARBA" id="ARBA00022801"/>
    </source>
</evidence>
<dbReference type="Proteomes" id="UP001243757">
    <property type="component" value="Unassembled WGS sequence"/>
</dbReference>
<name>A0ABT7F1U8_9RHOB</name>
<feature type="domain" description="PNPLA" evidence="7">
    <location>
        <begin position="438"/>
        <end position="595"/>
    </location>
</feature>
<evidence type="ECO:0000313" key="8">
    <source>
        <dbReference type="EMBL" id="MDK3018567.1"/>
    </source>
</evidence>
<dbReference type="EC" id="3.1.1.-" evidence="8"/>
<dbReference type="EMBL" id="JASNJD010000008">
    <property type="protein sequence ID" value="MDK3018567.1"/>
    <property type="molecule type" value="Genomic_DNA"/>
</dbReference>